<dbReference type="Proteomes" id="UP000010094">
    <property type="component" value="Chromosome V"/>
</dbReference>
<evidence type="ECO:0000313" key="9">
    <source>
        <dbReference type="Proteomes" id="UP000010094"/>
    </source>
</evidence>
<keyword evidence="4 7" id="KW-1133">Transmembrane helix</keyword>
<feature type="transmembrane region" description="Helical" evidence="7">
    <location>
        <begin position="134"/>
        <end position="151"/>
    </location>
</feature>
<dbReference type="PANTHER" id="PTHR13906">
    <property type="entry name" value="PORCUPINE"/>
    <property type="match status" value="1"/>
</dbReference>
<dbReference type="VEuPathDB" id="MicrosporidiaDB:EROM_051530"/>
<organism evidence="8 9">
    <name type="scientific">Encephalitozoon romaleae (strain SJ-2008)</name>
    <name type="common">Microsporidian parasite</name>
    <dbReference type="NCBI Taxonomy" id="1178016"/>
    <lineage>
        <taxon>Eukaryota</taxon>
        <taxon>Fungi</taxon>
        <taxon>Fungi incertae sedis</taxon>
        <taxon>Microsporidia</taxon>
        <taxon>Unikaryonidae</taxon>
        <taxon>Encephalitozoon</taxon>
    </lineage>
</organism>
<dbReference type="HOGENOM" id="CLU_052673_0_0_1"/>
<dbReference type="RefSeq" id="XP_009264580.1">
    <property type="nucleotide sequence ID" value="XM_009266305.1"/>
</dbReference>
<dbReference type="KEGG" id="ero:EROM_051530"/>
<feature type="transmembrane region" description="Helical" evidence="7">
    <location>
        <begin position="200"/>
        <end position="222"/>
    </location>
</feature>
<dbReference type="GO" id="GO:0016020">
    <property type="term" value="C:membrane"/>
    <property type="evidence" value="ECO:0007669"/>
    <property type="project" value="UniProtKB-SubCell"/>
</dbReference>
<keyword evidence="3 7" id="KW-0812">Transmembrane</keyword>
<sequence length="394" mass="45990">MIRKISEVNYLERRFLASLFLTLFVSYTMRNRARAHNLLSAMLILYVAFDHKHTAYILASIALNIFLLKYVPMTEYSFTLVNIMVLYVYKIFGGLFEERISGSFDISGVLMLMTIKMCYLGKEYNKRTNTIKDALSYILFIPGLMLGPVPTFKDFMENKYEKPKKPPYETFLKSFGFLILFQALRVSVPRSHLLEENISLPMRLVYIYLFTVGNRIKFYFAWHFSHGCFTFQNFPNLLNADFIKVELATSVKDLSTYWNICTGVWLKNCFFVPMKKRSIFWASLATSAVSALWHGINPCYLVMFLSLSISIPVVKENNRLIQHFFPSLFWILSRVQMLLLTTYFTASFFLLDISDLIYVWRSVYFAGHIVLAFSLIVQTAIKFFSPPVEKKRTD</sequence>
<feature type="transmembrane region" description="Helical" evidence="7">
    <location>
        <begin position="328"/>
        <end position="351"/>
    </location>
</feature>
<evidence type="ECO:0000256" key="2">
    <source>
        <dbReference type="ARBA" id="ARBA00022679"/>
    </source>
</evidence>
<evidence type="ECO:0000256" key="4">
    <source>
        <dbReference type="ARBA" id="ARBA00022989"/>
    </source>
</evidence>
<protein>
    <submittedName>
        <fullName evidence="8">Membrane protein</fullName>
    </submittedName>
</protein>
<reference evidence="8 9" key="1">
    <citation type="journal article" date="2012" name="Proc. Natl. Acad. Sci. U.S.A.">
        <title>Gain and loss of multiple functionally related, horizontally transferred genes in the reduced genomes of two microsporidian parasites.</title>
        <authorList>
            <person name="Pombert J.-F."/>
            <person name="Selman M."/>
            <person name="Burki F."/>
            <person name="Bardell F.T."/>
            <person name="Farinelli L."/>
            <person name="Solter L.F."/>
            <person name="Whitman D.W."/>
            <person name="Weiss L.M."/>
            <person name="Corradi N."/>
            <person name="Keeling P.J."/>
        </authorList>
    </citation>
    <scope>NUCLEOTIDE SEQUENCE [LARGE SCALE GENOMIC DNA]</scope>
    <source>
        <strain evidence="8 9">SJ-2008</strain>
    </source>
</reference>
<evidence type="ECO:0000256" key="6">
    <source>
        <dbReference type="ARBA" id="ARBA00023315"/>
    </source>
</evidence>
<dbReference type="AlphaFoldDB" id="I6ZIN4"/>
<dbReference type="GO" id="GO:0016746">
    <property type="term" value="F:acyltransferase activity"/>
    <property type="evidence" value="ECO:0007669"/>
    <property type="project" value="UniProtKB-KW"/>
</dbReference>
<dbReference type="Pfam" id="PF03062">
    <property type="entry name" value="MBOAT"/>
    <property type="match status" value="1"/>
</dbReference>
<feature type="transmembrane region" description="Helical" evidence="7">
    <location>
        <begin position="363"/>
        <end position="384"/>
    </location>
</feature>
<keyword evidence="6" id="KW-0012">Acyltransferase</keyword>
<gene>
    <name evidence="8" type="ordered locus">EROM_051530</name>
</gene>
<evidence type="ECO:0000256" key="3">
    <source>
        <dbReference type="ARBA" id="ARBA00022692"/>
    </source>
</evidence>
<dbReference type="GeneID" id="20521385"/>
<dbReference type="GO" id="GO:0030258">
    <property type="term" value="P:lipid modification"/>
    <property type="evidence" value="ECO:0007669"/>
    <property type="project" value="TreeGrafter"/>
</dbReference>
<proteinExistence type="predicted"/>
<accession>I6ZIN4</accession>
<evidence type="ECO:0000256" key="1">
    <source>
        <dbReference type="ARBA" id="ARBA00004141"/>
    </source>
</evidence>
<keyword evidence="5 7" id="KW-0472">Membrane</keyword>
<keyword evidence="2" id="KW-0808">Transferase</keyword>
<comment type="subcellular location">
    <subcellularLocation>
        <location evidence="1">Membrane</location>
        <topology evidence="1">Multi-pass membrane protein</topology>
    </subcellularLocation>
</comment>
<feature type="transmembrane region" description="Helical" evidence="7">
    <location>
        <begin position="280"/>
        <end position="307"/>
    </location>
</feature>
<dbReference type="InterPro" id="IPR004299">
    <property type="entry name" value="MBOAT_fam"/>
</dbReference>
<dbReference type="OrthoDB" id="2189411at2759"/>
<feature type="transmembrane region" description="Helical" evidence="7">
    <location>
        <begin position="171"/>
        <end position="188"/>
    </location>
</feature>
<dbReference type="EMBL" id="CP003522">
    <property type="protein sequence ID" value="AFN83083.1"/>
    <property type="molecule type" value="Genomic_DNA"/>
</dbReference>
<feature type="transmembrane region" description="Helical" evidence="7">
    <location>
        <begin position="78"/>
        <end position="96"/>
    </location>
</feature>
<dbReference type="PANTHER" id="PTHR13906:SF4">
    <property type="entry name" value="LYSOPHOSPHOLIPID ACYLTRANSFERASE 6"/>
    <property type="match status" value="1"/>
</dbReference>
<keyword evidence="9" id="KW-1185">Reference proteome</keyword>
<evidence type="ECO:0000256" key="7">
    <source>
        <dbReference type="SAM" id="Phobius"/>
    </source>
</evidence>
<evidence type="ECO:0000313" key="8">
    <source>
        <dbReference type="EMBL" id="AFN83083.1"/>
    </source>
</evidence>
<name>I6ZIN4_ENCRO</name>
<dbReference type="InterPro" id="IPR049941">
    <property type="entry name" value="LPLAT_7/PORCN-like"/>
</dbReference>
<evidence type="ECO:0000256" key="5">
    <source>
        <dbReference type="ARBA" id="ARBA00023136"/>
    </source>
</evidence>